<dbReference type="GeneID" id="29518687"/>
<proteinExistence type="predicted"/>
<accession>A0ABY8HE50</accession>
<reference evidence="1 2" key="1">
    <citation type="submission" date="2023-03" db="EMBL/GenBank/DDBJ databases">
        <title>Comparative genome and transcriptome analysis combination mining strategies for increasing vitamin B12 production of Ensifer adhaerens strain.</title>
        <authorList>
            <person name="Yongheng L."/>
        </authorList>
    </citation>
    <scope>NUCLEOTIDE SEQUENCE [LARGE SCALE GENOMIC DNA]</scope>
    <source>
        <strain evidence="1 2">Casida A-T305</strain>
    </source>
</reference>
<evidence type="ECO:0000313" key="2">
    <source>
        <dbReference type="Proteomes" id="UP001214094"/>
    </source>
</evidence>
<dbReference type="Proteomes" id="UP001214094">
    <property type="component" value="Chromosome"/>
</dbReference>
<dbReference type="RefSeq" id="WP_064817008.1">
    <property type="nucleotide sequence ID" value="NZ_CP015880.1"/>
</dbReference>
<organism evidence="1 2">
    <name type="scientific">Ensifer adhaerens</name>
    <name type="common">Sinorhizobium morelense</name>
    <dbReference type="NCBI Taxonomy" id="106592"/>
    <lineage>
        <taxon>Bacteria</taxon>
        <taxon>Pseudomonadati</taxon>
        <taxon>Pseudomonadota</taxon>
        <taxon>Alphaproteobacteria</taxon>
        <taxon>Hyphomicrobiales</taxon>
        <taxon>Rhizobiaceae</taxon>
        <taxon>Sinorhizobium/Ensifer group</taxon>
        <taxon>Ensifer</taxon>
    </lineage>
</organism>
<keyword evidence="2" id="KW-1185">Reference proteome</keyword>
<name>A0ABY8HE50_ENSAD</name>
<sequence length="70" mass="6910">MAVEYLGTGNPDGVVMGRDAADLVGFHGKAPADQAAGITLATNATAGTVRTAVRSILTALTEKGLIASGP</sequence>
<protein>
    <submittedName>
        <fullName evidence="1">Uncharacterized protein</fullName>
    </submittedName>
</protein>
<gene>
    <name evidence="1" type="ORF">P4B07_14800</name>
</gene>
<evidence type="ECO:0000313" key="1">
    <source>
        <dbReference type="EMBL" id="WFP89820.1"/>
    </source>
</evidence>
<dbReference type="EMBL" id="CP121308">
    <property type="protein sequence ID" value="WFP89820.1"/>
    <property type="molecule type" value="Genomic_DNA"/>
</dbReference>